<protein>
    <submittedName>
        <fullName evidence="2">Uncharacterized protein</fullName>
    </submittedName>
</protein>
<evidence type="ECO:0000313" key="1">
    <source>
        <dbReference type="EMBL" id="MDQ5769022.1"/>
    </source>
</evidence>
<dbReference type="Proteomes" id="UP001229862">
    <property type="component" value="Chromosome"/>
</dbReference>
<keyword evidence="3" id="KW-1185">Reference proteome</keyword>
<gene>
    <name evidence="1" type="ORF">RCC75_10810</name>
    <name evidence="2" type="ORF">RCG00_08555</name>
</gene>
<dbReference type="AlphaFoldDB" id="A0AA51R2Z4"/>
<evidence type="ECO:0000313" key="2">
    <source>
        <dbReference type="EMBL" id="WML88419.1"/>
    </source>
</evidence>
<dbReference type="EMBL" id="CP133217">
    <property type="protein sequence ID" value="WML88419.1"/>
    <property type="molecule type" value="Genomic_DNA"/>
</dbReference>
<dbReference type="Proteomes" id="UP001223336">
    <property type="component" value="Unassembled WGS sequence"/>
</dbReference>
<sequence length="165" mass="18916">MWLSTRKIFHATDDRWLDYINWIGLPSVQEIRSIDAWLNQYVGDSGYFECESWAEVDETLDCCLPQPIAGKEYYLLVVNALTEPLPTDNQRFKLLGYDLSDETHTSSLLNCGRWQHETLAPIAQRVNACGLLSLEDAKLAQQLLPAAWCQDPHSIVSVWALYEIR</sequence>
<name>A0AA51R2Z4_9GAMM</name>
<organism evidence="2">
    <name type="scientific">Thiothrix subterranea</name>
    <dbReference type="NCBI Taxonomy" id="2735563"/>
    <lineage>
        <taxon>Bacteria</taxon>
        <taxon>Pseudomonadati</taxon>
        <taxon>Pseudomonadota</taxon>
        <taxon>Gammaproteobacteria</taxon>
        <taxon>Thiotrichales</taxon>
        <taxon>Thiotrichaceae</taxon>
        <taxon>Thiothrix</taxon>
    </lineage>
</organism>
<reference evidence="2 3" key="1">
    <citation type="submission" date="2023-08" db="EMBL/GenBank/DDBJ databases">
        <title>New molecular markers tilS and rpoB for phylogenetic and monitoring studies of the genus Thiothrix biodiversity.</title>
        <authorList>
            <person name="Ravin N.V."/>
            <person name="Smolyakov D."/>
            <person name="Markov N.D."/>
            <person name="Beletsky A.V."/>
            <person name="Mardanov A.V."/>
            <person name="Rudenko T.S."/>
            <person name="Grabovich M.Y."/>
        </authorList>
    </citation>
    <scope>NUCLEOTIDE SEQUENCE</scope>
    <source>
        <strain evidence="2">DNT52</strain>
        <strain evidence="1 3">H33</strain>
    </source>
</reference>
<evidence type="ECO:0000313" key="3">
    <source>
        <dbReference type="Proteomes" id="UP001223336"/>
    </source>
</evidence>
<dbReference type="EMBL" id="JAVFKN010000013">
    <property type="protein sequence ID" value="MDQ5769022.1"/>
    <property type="molecule type" value="Genomic_DNA"/>
</dbReference>
<dbReference type="RefSeq" id="WP_308134956.1">
    <property type="nucleotide sequence ID" value="NZ_CP133197.1"/>
</dbReference>
<proteinExistence type="predicted"/>
<accession>A0AA51R2Z4</accession>